<evidence type="ECO:0000259" key="3">
    <source>
        <dbReference type="Pfam" id="PF16344"/>
    </source>
</evidence>
<feature type="domain" description="FecR protein" evidence="2">
    <location>
        <begin position="98"/>
        <end position="188"/>
    </location>
</feature>
<keyword evidence="1" id="KW-0472">Membrane</keyword>
<keyword evidence="1" id="KW-1133">Transmembrane helix</keyword>
<dbReference type="OrthoDB" id="1097347at2"/>
<dbReference type="RefSeq" id="WP_148871162.1">
    <property type="nucleotide sequence ID" value="NZ_VNIA01000008.1"/>
</dbReference>
<accession>A0A5S5DKV5</accession>
<protein>
    <submittedName>
        <fullName evidence="4">FecR family protein</fullName>
    </submittedName>
</protein>
<keyword evidence="1" id="KW-0812">Transmembrane</keyword>
<sequence length="297" mass="34178">MNKEELIKKWLDNNLNPEEQKAFEALEDYNDLIKLSNYSKGFKAPEFNSDEALQTVLEVTNSKKQPKQNWLYKAMQVAAVLVIGLGTYFYSINRNTNYITSFAEKTEISLPDNSIVNLNAQSKLSFKKHKWNTKRNLKLEGEAFFKVEKGSTFNVITSSGTVTVLGTQFNVKQRNNYFEVICYEGSVQVAYKNKYTKLKPGQSFLVINNTITNTSTANKQPLWLDNTSEFKSIPFKEVIAEFERQFNVNINTENVDINQLFTGKFSHNNINIAIQSITQPLQLKYEQTNKTITLKRE</sequence>
<evidence type="ECO:0000313" key="5">
    <source>
        <dbReference type="Proteomes" id="UP000323136"/>
    </source>
</evidence>
<dbReference type="PANTHER" id="PTHR30273:SF2">
    <property type="entry name" value="PROTEIN FECR"/>
    <property type="match status" value="1"/>
</dbReference>
<feature type="transmembrane region" description="Helical" evidence="1">
    <location>
        <begin position="70"/>
        <end position="90"/>
    </location>
</feature>
<dbReference type="EMBL" id="VNIA01000008">
    <property type="protein sequence ID" value="TYP96254.1"/>
    <property type="molecule type" value="Genomic_DNA"/>
</dbReference>
<dbReference type="Gene3D" id="2.60.120.1440">
    <property type="match status" value="1"/>
</dbReference>
<dbReference type="GO" id="GO:0016989">
    <property type="term" value="F:sigma factor antagonist activity"/>
    <property type="evidence" value="ECO:0007669"/>
    <property type="project" value="TreeGrafter"/>
</dbReference>
<dbReference type="Pfam" id="PF16344">
    <property type="entry name" value="FecR_C"/>
    <property type="match status" value="1"/>
</dbReference>
<feature type="domain" description="Protein FecR C-terminal" evidence="3">
    <location>
        <begin position="230"/>
        <end position="294"/>
    </location>
</feature>
<evidence type="ECO:0000313" key="4">
    <source>
        <dbReference type="EMBL" id="TYP96254.1"/>
    </source>
</evidence>
<organism evidence="4 5">
    <name type="scientific">Tenacibaculum adriaticum</name>
    <dbReference type="NCBI Taxonomy" id="413713"/>
    <lineage>
        <taxon>Bacteria</taxon>
        <taxon>Pseudomonadati</taxon>
        <taxon>Bacteroidota</taxon>
        <taxon>Flavobacteriia</taxon>
        <taxon>Flavobacteriales</taxon>
        <taxon>Flavobacteriaceae</taxon>
        <taxon>Tenacibaculum</taxon>
    </lineage>
</organism>
<reference evidence="4 5" key="1">
    <citation type="submission" date="2019-07" db="EMBL/GenBank/DDBJ databases">
        <title>Genomic Encyclopedia of Type Strains, Phase IV (KMG-IV): sequencing the most valuable type-strain genomes for metagenomic binning, comparative biology and taxonomic classification.</title>
        <authorList>
            <person name="Goeker M."/>
        </authorList>
    </citation>
    <scope>NUCLEOTIDE SEQUENCE [LARGE SCALE GENOMIC DNA]</scope>
    <source>
        <strain evidence="4 5">DSM 18961</strain>
    </source>
</reference>
<dbReference type="Gene3D" id="3.55.50.30">
    <property type="match status" value="1"/>
</dbReference>
<gene>
    <name evidence="4" type="ORF">C7447_1084</name>
</gene>
<name>A0A5S5DKV5_9FLAO</name>
<evidence type="ECO:0000259" key="2">
    <source>
        <dbReference type="Pfam" id="PF04773"/>
    </source>
</evidence>
<dbReference type="Proteomes" id="UP000323136">
    <property type="component" value="Unassembled WGS sequence"/>
</dbReference>
<evidence type="ECO:0000256" key="1">
    <source>
        <dbReference type="SAM" id="Phobius"/>
    </source>
</evidence>
<dbReference type="InterPro" id="IPR032508">
    <property type="entry name" value="FecR_C"/>
</dbReference>
<dbReference type="PANTHER" id="PTHR30273">
    <property type="entry name" value="PERIPLASMIC SIGNAL SENSOR AND SIGMA FACTOR ACTIVATOR FECR-RELATED"/>
    <property type="match status" value="1"/>
</dbReference>
<dbReference type="InterPro" id="IPR006860">
    <property type="entry name" value="FecR"/>
</dbReference>
<keyword evidence="5" id="KW-1185">Reference proteome</keyword>
<dbReference type="PIRSF" id="PIRSF018266">
    <property type="entry name" value="FecR"/>
    <property type="match status" value="1"/>
</dbReference>
<proteinExistence type="predicted"/>
<dbReference type="AlphaFoldDB" id="A0A5S5DKV5"/>
<comment type="caution">
    <text evidence="4">The sequence shown here is derived from an EMBL/GenBank/DDBJ whole genome shotgun (WGS) entry which is preliminary data.</text>
</comment>
<dbReference type="Pfam" id="PF04773">
    <property type="entry name" value="FecR"/>
    <property type="match status" value="1"/>
</dbReference>
<dbReference type="InterPro" id="IPR012373">
    <property type="entry name" value="Ferrdict_sens_TM"/>
</dbReference>